<evidence type="ECO:0000256" key="3">
    <source>
        <dbReference type="ARBA" id="ARBA00022448"/>
    </source>
</evidence>
<dbReference type="Pfam" id="PF21349">
    <property type="entry name" value="RUBY_RBDX"/>
    <property type="match status" value="2"/>
</dbReference>
<dbReference type="PROSITE" id="PS50903">
    <property type="entry name" value="RUBREDOXIN_LIKE"/>
    <property type="match status" value="2"/>
</dbReference>
<feature type="domain" description="Rubredoxin-like" evidence="7">
    <location>
        <begin position="404"/>
        <end position="438"/>
    </location>
</feature>
<dbReference type="InterPro" id="IPR012347">
    <property type="entry name" value="Ferritin-like"/>
</dbReference>
<dbReference type="InterPro" id="IPR048574">
    <property type="entry name" value="RUBY_RBDX"/>
</dbReference>
<accession>A0ABM7PJE8</accession>
<feature type="domain" description="Rubredoxin-like" evidence="7">
    <location>
        <begin position="444"/>
        <end position="478"/>
    </location>
</feature>
<dbReference type="Gene3D" id="1.20.1260.10">
    <property type="match status" value="1"/>
</dbReference>
<evidence type="ECO:0000256" key="1">
    <source>
        <dbReference type="ARBA" id="ARBA00001974"/>
    </source>
</evidence>
<evidence type="ECO:0000256" key="4">
    <source>
        <dbReference type="ARBA" id="ARBA00022630"/>
    </source>
</evidence>
<keyword evidence="5" id="KW-0274">FAD</keyword>
<dbReference type="InterPro" id="IPR009078">
    <property type="entry name" value="Ferritin-like_SF"/>
</dbReference>
<dbReference type="PROSITE" id="PS50905">
    <property type="entry name" value="FERRITIN_LIKE"/>
    <property type="match status" value="1"/>
</dbReference>
<dbReference type="InterPro" id="IPR036188">
    <property type="entry name" value="FAD/NAD-bd_sf"/>
</dbReference>
<dbReference type="Pfam" id="PF02915">
    <property type="entry name" value="Rubrerythrin"/>
    <property type="match status" value="1"/>
</dbReference>
<dbReference type="Pfam" id="PF07992">
    <property type="entry name" value="Pyr_redox_2"/>
    <property type="match status" value="1"/>
</dbReference>
<sequence length="626" mass="67560">MMQRYLIIGSGIAGMTAAETIRKNDPDGSITMVTDEETPFYNRIRLCDFISGDLPASSLPGVSPQWYEEKGVTLKLGTRIKSLDPNLGVAVTQQGEALSWDKVLLATGGSPHIPDIQGVRKKGVFTLRTLADAKNILARISDVENVVIIGGGLLGLEAGHALIKQEMKVTVLEYAHRILPRQLDAMGAELLMEKMVDRGFQFHTGVVAKELTGDEQVTGVISSSGTMIPADMVLISAGIRPNTDLAETAGIPSQNGIPVNARMETQAPGIFAAGDCAAFNGTIHGIWATGIEQGKVAGLNMSGSTAQYNEPAFSTMLKVTGIYLGSVGDVDAEGAKESLTRSEEGVYKKMVLHQGRLTGCQMVGNIDHFDEMQKYIFDAHPLSASERNDLERKLNRNEGVDSKMKKFVCTVCGYVHEGSAPPEKCPQCGAPAEKFKEVIEEKAAAKWGCTVCGYVHEGDAPPEKCPQCGAPKEKFKEQGAGGTLAWADEHVIGVAEGVDPEILEGLRANFTGECTEVGMYLAMSRQADREGYPEIAEAYKRIAFEEAEHAAKFAELLGEVVTGDTKTNLQVRVDAEHGACQGKKDLATRAKQLNLDAIHDTVHEMCKDEARHGQAFAGLLKRYFDK</sequence>
<keyword evidence="6" id="KW-0249">Electron transport</keyword>
<dbReference type="PANTHER" id="PTHR43429">
    <property type="entry name" value="PYRIDINE NUCLEOTIDE-DISULFIDE OXIDOREDUCTASE DOMAIN-CONTAINING"/>
    <property type="match status" value="1"/>
</dbReference>
<protein>
    <recommendedName>
        <fullName evidence="11">Rubrerythrin</fullName>
    </recommendedName>
</protein>
<evidence type="ECO:0000256" key="6">
    <source>
        <dbReference type="ARBA" id="ARBA00022982"/>
    </source>
</evidence>
<dbReference type="CDD" id="cd01046">
    <property type="entry name" value="Rubrerythrin_like"/>
    <property type="match status" value="1"/>
</dbReference>
<feature type="domain" description="Ferritin-like diiron" evidence="8">
    <location>
        <begin position="496"/>
        <end position="626"/>
    </location>
</feature>
<proteinExistence type="inferred from homology"/>
<dbReference type="Gene3D" id="2.20.28.10">
    <property type="match status" value="2"/>
</dbReference>
<dbReference type="InterPro" id="IPR009040">
    <property type="entry name" value="Ferritin-like_diiron"/>
</dbReference>
<evidence type="ECO:0000259" key="7">
    <source>
        <dbReference type="PROSITE" id="PS50903"/>
    </source>
</evidence>
<dbReference type="PRINTS" id="PR00368">
    <property type="entry name" value="FADPNR"/>
</dbReference>
<reference evidence="9 10" key="1">
    <citation type="submission" date="2021-02" db="EMBL/GenBank/DDBJ databases">
        <title>Complete genome of Desulfoluna sp. strain ASN36.</title>
        <authorList>
            <person name="Takahashi A."/>
            <person name="Kojima H."/>
            <person name="Fukui M."/>
        </authorList>
    </citation>
    <scope>NUCLEOTIDE SEQUENCE [LARGE SCALE GENOMIC DNA]</scope>
    <source>
        <strain evidence="9 10">ASN36</strain>
    </source>
</reference>
<name>A0ABM7PJE8_9BACT</name>
<dbReference type="InterPro" id="IPR045236">
    <property type="entry name" value="RevRr_diiron-bd_dom"/>
</dbReference>
<dbReference type="SUPFAM" id="SSF57802">
    <property type="entry name" value="Rubredoxin-like"/>
    <property type="match status" value="2"/>
</dbReference>
<dbReference type="PRINTS" id="PR00411">
    <property type="entry name" value="PNDRDTASEI"/>
</dbReference>
<comment type="similarity">
    <text evidence="2">Belongs to the FAD-dependent oxidoreductase family.</text>
</comment>
<keyword evidence="10" id="KW-1185">Reference proteome</keyword>
<evidence type="ECO:0000313" key="9">
    <source>
        <dbReference type="EMBL" id="BCS97304.1"/>
    </source>
</evidence>
<dbReference type="Gene3D" id="3.30.390.30">
    <property type="match status" value="1"/>
</dbReference>
<dbReference type="InterPro" id="IPR016156">
    <property type="entry name" value="FAD/NAD-linked_Rdtase_dimer_sf"/>
</dbReference>
<evidence type="ECO:0000256" key="5">
    <source>
        <dbReference type="ARBA" id="ARBA00022827"/>
    </source>
</evidence>
<dbReference type="InterPro" id="IPR041575">
    <property type="entry name" value="Rubredoxin_C"/>
</dbReference>
<evidence type="ECO:0000259" key="8">
    <source>
        <dbReference type="PROSITE" id="PS50905"/>
    </source>
</evidence>
<organism evidence="9 10">
    <name type="scientific">Desulfoluna limicola</name>
    <dbReference type="NCBI Taxonomy" id="2810562"/>
    <lineage>
        <taxon>Bacteria</taxon>
        <taxon>Pseudomonadati</taxon>
        <taxon>Thermodesulfobacteriota</taxon>
        <taxon>Desulfobacteria</taxon>
        <taxon>Desulfobacterales</taxon>
        <taxon>Desulfolunaceae</taxon>
        <taxon>Desulfoluna</taxon>
    </lineage>
</organism>
<dbReference type="InterPro" id="IPR024934">
    <property type="entry name" value="Rubredoxin-like_dom"/>
</dbReference>
<evidence type="ECO:0000313" key="10">
    <source>
        <dbReference type="Proteomes" id="UP001320148"/>
    </source>
</evidence>
<dbReference type="InterPro" id="IPR003251">
    <property type="entry name" value="Rr_diiron-bd_dom"/>
</dbReference>
<dbReference type="InterPro" id="IPR050260">
    <property type="entry name" value="FAD-bd_OxRdtase"/>
</dbReference>
<keyword evidence="4" id="KW-0285">Flavoprotein</keyword>
<dbReference type="SUPFAM" id="SSF51905">
    <property type="entry name" value="FAD/NAD(P)-binding domain"/>
    <property type="match status" value="2"/>
</dbReference>
<gene>
    <name evidence="9" type="ORF">DSLASN_29360</name>
</gene>
<dbReference type="SUPFAM" id="SSF47240">
    <property type="entry name" value="Ferritin-like"/>
    <property type="match status" value="1"/>
</dbReference>
<dbReference type="InterPro" id="IPR023753">
    <property type="entry name" value="FAD/NAD-binding_dom"/>
</dbReference>
<dbReference type="PANTHER" id="PTHR43429:SF3">
    <property type="entry name" value="NITRITE REDUCTASE [NAD(P)H]"/>
    <property type="match status" value="1"/>
</dbReference>
<comment type="cofactor">
    <cofactor evidence="1">
        <name>FAD</name>
        <dbReference type="ChEBI" id="CHEBI:57692"/>
    </cofactor>
</comment>
<dbReference type="CDD" id="cd00729">
    <property type="entry name" value="rubredoxin_SM"/>
    <property type="match status" value="2"/>
</dbReference>
<dbReference type="Proteomes" id="UP001320148">
    <property type="component" value="Chromosome"/>
</dbReference>
<evidence type="ECO:0000256" key="2">
    <source>
        <dbReference type="ARBA" id="ARBA00006442"/>
    </source>
</evidence>
<dbReference type="Pfam" id="PF18267">
    <property type="entry name" value="Rubredoxin_C"/>
    <property type="match status" value="1"/>
</dbReference>
<dbReference type="Gene3D" id="3.50.50.60">
    <property type="entry name" value="FAD/NAD(P)-binding domain"/>
    <property type="match status" value="2"/>
</dbReference>
<dbReference type="EMBL" id="AP024488">
    <property type="protein sequence ID" value="BCS97304.1"/>
    <property type="molecule type" value="Genomic_DNA"/>
</dbReference>
<evidence type="ECO:0008006" key="11">
    <source>
        <dbReference type="Google" id="ProtNLM"/>
    </source>
</evidence>
<keyword evidence="3" id="KW-0813">Transport</keyword>